<feature type="DNA-binding region" description="H-T-H motif" evidence="2">
    <location>
        <begin position="32"/>
        <end position="51"/>
    </location>
</feature>
<accession>A0ABW4JBJ9</accession>
<name>A0ABW4JBJ9_9LACO</name>
<evidence type="ECO:0000313" key="5">
    <source>
        <dbReference type="Proteomes" id="UP001597267"/>
    </source>
</evidence>
<keyword evidence="5" id="KW-1185">Reference proteome</keyword>
<dbReference type="Gene3D" id="1.10.357.10">
    <property type="entry name" value="Tetracycline Repressor, domain 2"/>
    <property type="match status" value="1"/>
</dbReference>
<evidence type="ECO:0000259" key="3">
    <source>
        <dbReference type="PROSITE" id="PS50977"/>
    </source>
</evidence>
<gene>
    <name evidence="4" type="ORF">ACFQ5M_12845</name>
</gene>
<evidence type="ECO:0000256" key="1">
    <source>
        <dbReference type="ARBA" id="ARBA00023125"/>
    </source>
</evidence>
<keyword evidence="1 2" id="KW-0238">DNA-binding</keyword>
<comment type="caution">
    <text evidence="4">The sequence shown here is derived from an EMBL/GenBank/DDBJ whole genome shotgun (WGS) entry which is preliminary data.</text>
</comment>
<dbReference type="EMBL" id="JBHTOP010000028">
    <property type="protein sequence ID" value="MFD1672981.1"/>
    <property type="molecule type" value="Genomic_DNA"/>
</dbReference>
<sequence>MSSLARKKTITRDNILNAAFDLVVEQGFSNFTARNLAKFMNCSTQPIYLEFSCMGDLKNTVLAKVQNYLQTKVYSQHYYDNALVNIFLAHIDLARTNRALYQAIFVDDHFGVSAMRDFVYETAYEKMAADEKMKALPDKLKNEIILHCWIAATGIATLYSAEYIDLTQAQMIQFIESQIETTIRTAGTASDDAIQEHMVS</sequence>
<proteinExistence type="predicted"/>
<dbReference type="SUPFAM" id="SSF46689">
    <property type="entry name" value="Homeodomain-like"/>
    <property type="match status" value="1"/>
</dbReference>
<dbReference type="InterPro" id="IPR009057">
    <property type="entry name" value="Homeodomain-like_sf"/>
</dbReference>
<feature type="domain" description="HTH tetR-type" evidence="3">
    <location>
        <begin position="9"/>
        <end position="69"/>
    </location>
</feature>
<dbReference type="InterPro" id="IPR001647">
    <property type="entry name" value="HTH_TetR"/>
</dbReference>
<dbReference type="PROSITE" id="PS50977">
    <property type="entry name" value="HTH_TETR_2"/>
    <property type="match status" value="1"/>
</dbReference>
<dbReference type="InterPro" id="IPR036271">
    <property type="entry name" value="Tet_transcr_reg_TetR-rel_C_sf"/>
</dbReference>
<dbReference type="Gene3D" id="1.10.10.60">
    <property type="entry name" value="Homeodomain-like"/>
    <property type="match status" value="1"/>
</dbReference>
<dbReference type="RefSeq" id="WP_164507057.1">
    <property type="nucleotide sequence ID" value="NZ_JBHTOP010000028.1"/>
</dbReference>
<dbReference type="Proteomes" id="UP001597267">
    <property type="component" value="Unassembled WGS sequence"/>
</dbReference>
<dbReference type="SUPFAM" id="SSF48498">
    <property type="entry name" value="Tetracyclin repressor-like, C-terminal domain"/>
    <property type="match status" value="1"/>
</dbReference>
<protein>
    <submittedName>
        <fullName evidence="4">TetR/AcrR family transcriptional regulator</fullName>
    </submittedName>
</protein>
<reference evidence="5" key="1">
    <citation type="journal article" date="2019" name="Int. J. Syst. Evol. Microbiol.">
        <title>The Global Catalogue of Microorganisms (GCM) 10K type strain sequencing project: providing services to taxonomists for standard genome sequencing and annotation.</title>
        <authorList>
            <consortium name="The Broad Institute Genomics Platform"/>
            <consortium name="The Broad Institute Genome Sequencing Center for Infectious Disease"/>
            <person name="Wu L."/>
            <person name="Ma J."/>
        </authorList>
    </citation>
    <scope>NUCLEOTIDE SEQUENCE [LARGE SCALE GENOMIC DNA]</scope>
    <source>
        <strain evidence="5">CCM 8896</strain>
    </source>
</reference>
<organism evidence="4 5">
    <name type="scientific">Agrilactobacillus yilanensis</name>
    <dbReference type="NCBI Taxonomy" id="2485997"/>
    <lineage>
        <taxon>Bacteria</taxon>
        <taxon>Bacillati</taxon>
        <taxon>Bacillota</taxon>
        <taxon>Bacilli</taxon>
        <taxon>Lactobacillales</taxon>
        <taxon>Lactobacillaceae</taxon>
        <taxon>Agrilactobacillus</taxon>
    </lineage>
</organism>
<evidence type="ECO:0000256" key="2">
    <source>
        <dbReference type="PROSITE-ProRule" id="PRU00335"/>
    </source>
</evidence>
<evidence type="ECO:0000313" key="4">
    <source>
        <dbReference type="EMBL" id="MFD1672981.1"/>
    </source>
</evidence>